<dbReference type="InterPro" id="IPR009061">
    <property type="entry name" value="DNA-bd_dom_put_sf"/>
</dbReference>
<evidence type="ECO:0000313" key="2">
    <source>
        <dbReference type="EMBL" id="ADP71269.1"/>
    </source>
</evidence>
<gene>
    <name evidence="2" type="ordered locus">Rvan_2041</name>
</gene>
<dbReference type="EMBL" id="CP002292">
    <property type="protein sequence ID" value="ADP71269.1"/>
    <property type="molecule type" value="Genomic_DNA"/>
</dbReference>
<dbReference type="STRING" id="648757.Rvan_2041"/>
<dbReference type="eggNOG" id="COG3311">
    <property type="taxonomic scope" value="Bacteria"/>
</dbReference>
<dbReference type="Gene3D" id="1.10.238.160">
    <property type="match status" value="1"/>
</dbReference>
<proteinExistence type="predicted"/>
<evidence type="ECO:0000259" key="1">
    <source>
        <dbReference type="Pfam" id="PF12728"/>
    </source>
</evidence>
<evidence type="ECO:0000313" key="3">
    <source>
        <dbReference type="Proteomes" id="UP000001399"/>
    </source>
</evidence>
<keyword evidence="3" id="KW-1185">Reference proteome</keyword>
<dbReference type="KEGG" id="rva:Rvan_2041"/>
<reference evidence="3" key="1">
    <citation type="journal article" date="2011" name="J. Bacteriol.">
        <title>Genome sequences of eight morphologically diverse alphaproteobacteria.</title>
        <authorList>
            <consortium name="US DOE Joint Genome Institute"/>
            <person name="Brown P.J."/>
            <person name="Kysela D.T."/>
            <person name="Buechlein A."/>
            <person name="Hemmerich C."/>
            <person name="Brun Y.V."/>
        </authorList>
    </citation>
    <scope>NUCLEOTIDE SEQUENCE [LARGE SCALE GENOMIC DNA]</scope>
    <source>
        <strain evidence="3">ATCC 17100 / ATH 3.1.1 / DSM 162 / LMG 4299</strain>
    </source>
</reference>
<dbReference type="Proteomes" id="UP000001399">
    <property type="component" value="Chromosome"/>
</dbReference>
<dbReference type="HOGENOM" id="CLU_140176_18_0_5"/>
<sequence length="68" mass="8200">MGIRMTAKSKKFLTSRDVKDRLGISDMTLHRWLRSSELKFPRPVVIGRRRFWDESEFERFINARRTSV</sequence>
<protein>
    <submittedName>
        <fullName evidence="2">Regulatory protein MerR</fullName>
    </submittedName>
</protein>
<dbReference type="AlphaFoldDB" id="E3I1H8"/>
<accession>E3I1H8</accession>
<organism evidence="2 3">
    <name type="scientific">Rhodomicrobium vannielii (strain ATCC 17100 / DSM 162 / LMG 4299 / NCIMB 10020 / ATH 3.1.1)</name>
    <dbReference type="NCBI Taxonomy" id="648757"/>
    <lineage>
        <taxon>Bacteria</taxon>
        <taxon>Pseudomonadati</taxon>
        <taxon>Pseudomonadota</taxon>
        <taxon>Alphaproteobacteria</taxon>
        <taxon>Hyphomicrobiales</taxon>
        <taxon>Hyphomicrobiaceae</taxon>
        <taxon>Rhodomicrobium</taxon>
    </lineage>
</organism>
<dbReference type="SUPFAM" id="SSF46955">
    <property type="entry name" value="Putative DNA-binding domain"/>
    <property type="match status" value="1"/>
</dbReference>
<dbReference type="InterPro" id="IPR041657">
    <property type="entry name" value="HTH_17"/>
</dbReference>
<feature type="domain" description="Helix-turn-helix" evidence="1">
    <location>
        <begin position="12"/>
        <end position="65"/>
    </location>
</feature>
<dbReference type="Pfam" id="PF12728">
    <property type="entry name" value="HTH_17"/>
    <property type="match status" value="1"/>
</dbReference>
<name>E3I1H8_RHOVT</name>